<name>A0A812VSH3_SYMPI</name>
<accession>A0A812VSH3</accession>
<dbReference type="Proteomes" id="UP000649617">
    <property type="component" value="Unassembled WGS sequence"/>
</dbReference>
<dbReference type="EMBL" id="CAJNIZ010043238">
    <property type="protein sequence ID" value="CAE7654855.1"/>
    <property type="molecule type" value="Genomic_DNA"/>
</dbReference>
<comment type="caution">
    <text evidence="1">The sequence shown here is derived from an EMBL/GenBank/DDBJ whole genome shotgun (WGS) entry which is preliminary data.</text>
</comment>
<proteinExistence type="predicted"/>
<evidence type="ECO:0000313" key="2">
    <source>
        <dbReference type="Proteomes" id="UP000649617"/>
    </source>
</evidence>
<feature type="non-terminal residue" evidence="1">
    <location>
        <position position="148"/>
    </location>
</feature>
<gene>
    <name evidence="1" type="ORF">SPIL2461_LOCUS17566</name>
</gene>
<reference evidence="1" key="1">
    <citation type="submission" date="2021-02" db="EMBL/GenBank/DDBJ databases">
        <authorList>
            <person name="Dougan E. K."/>
            <person name="Rhodes N."/>
            <person name="Thang M."/>
            <person name="Chan C."/>
        </authorList>
    </citation>
    <scope>NUCLEOTIDE SEQUENCE</scope>
</reference>
<dbReference type="OrthoDB" id="10419454at2759"/>
<evidence type="ECO:0000313" key="1">
    <source>
        <dbReference type="EMBL" id="CAE7654855.1"/>
    </source>
</evidence>
<organism evidence="1 2">
    <name type="scientific">Symbiodinium pilosum</name>
    <name type="common">Dinoflagellate</name>
    <dbReference type="NCBI Taxonomy" id="2952"/>
    <lineage>
        <taxon>Eukaryota</taxon>
        <taxon>Sar</taxon>
        <taxon>Alveolata</taxon>
        <taxon>Dinophyceae</taxon>
        <taxon>Suessiales</taxon>
        <taxon>Symbiodiniaceae</taxon>
        <taxon>Symbiodinium</taxon>
    </lineage>
</organism>
<protein>
    <submittedName>
        <fullName evidence="1">Uncharacterized protein</fullName>
    </submittedName>
</protein>
<sequence length="148" mass="16230">EPFEPPDLLICEGNWTEAEKDPDTFRALVQEEVAQGWLEKVGALEQAQARWPDMVAVGRCNLVKSEGRETRLVLDSSVPNASFLIPEKYSLPGLSDVRAAWPLRGRTEEAELFAVDIRAAHKSVRDDCVCVVAPPGRVAVGSVARSFA</sequence>
<keyword evidence="2" id="KW-1185">Reference proteome</keyword>
<dbReference type="AlphaFoldDB" id="A0A812VSH3"/>